<protein>
    <submittedName>
        <fullName evidence="2">HET-domain-containing protein</fullName>
    </submittedName>
</protein>
<accession>A0A6A6DEY8</accession>
<feature type="non-terminal residue" evidence="2">
    <location>
        <position position="342"/>
    </location>
</feature>
<gene>
    <name evidence="2" type="ORF">K469DRAFT_510182</name>
</gene>
<dbReference type="OrthoDB" id="5125733at2759"/>
<proteinExistence type="predicted"/>
<dbReference type="PANTHER" id="PTHR33112">
    <property type="entry name" value="DOMAIN PROTEIN, PUTATIVE-RELATED"/>
    <property type="match status" value="1"/>
</dbReference>
<name>A0A6A6DEY8_9PEZI</name>
<organism evidence="2 3">
    <name type="scientific">Zopfia rhizophila CBS 207.26</name>
    <dbReference type="NCBI Taxonomy" id="1314779"/>
    <lineage>
        <taxon>Eukaryota</taxon>
        <taxon>Fungi</taxon>
        <taxon>Dikarya</taxon>
        <taxon>Ascomycota</taxon>
        <taxon>Pezizomycotina</taxon>
        <taxon>Dothideomycetes</taxon>
        <taxon>Dothideomycetes incertae sedis</taxon>
        <taxon>Zopfiaceae</taxon>
        <taxon>Zopfia</taxon>
    </lineage>
</organism>
<dbReference type="Pfam" id="PF06985">
    <property type="entry name" value="HET"/>
    <property type="match status" value="1"/>
</dbReference>
<dbReference type="EMBL" id="ML994705">
    <property type="protein sequence ID" value="KAF2176560.1"/>
    <property type="molecule type" value="Genomic_DNA"/>
</dbReference>
<dbReference type="AlphaFoldDB" id="A0A6A6DEY8"/>
<feature type="domain" description="Heterokaryon incompatibility" evidence="1">
    <location>
        <begin position="58"/>
        <end position="207"/>
    </location>
</feature>
<dbReference type="InterPro" id="IPR010730">
    <property type="entry name" value="HET"/>
</dbReference>
<dbReference type="PANTHER" id="PTHR33112:SF16">
    <property type="entry name" value="HETEROKARYON INCOMPATIBILITY DOMAIN-CONTAINING PROTEIN"/>
    <property type="match status" value="1"/>
</dbReference>
<reference evidence="2" key="1">
    <citation type="journal article" date="2020" name="Stud. Mycol.">
        <title>101 Dothideomycetes genomes: a test case for predicting lifestyles and emergence of pathogens.</title>
        <authorList>
            <person name="Haridas S."/>
            <person name="Albert R."/>
            <person name="Binder M."/>
            <person name="Bloem J."/>
            <person name="Labutti K."/>
            <person name="Salamov A."/>
            <person name="Andreopoulos B."/>
            <person name="Baker S."/>
            <person name="Barry K."/>
            <person name="Bills G."/>
            <person name="Bluhm B."/>
            <person name="Cannon C."/>
            <person name="Castanera R."/>
            <person name="Culley D."/>
            <person name="Daum C."/>
            <person name="Ezra D."/>
            <person name="Gonzalez J."/>
            <person name="Henrissat B."/>
            <person name="Kuo A."/>
            <person name="Liang C."/>
            <person name="Lipzen A."/>
            <person name="Lutzoni F."/>
            <person name="Magnuson J."/>
            <person name="Mondo S."/>
            <person name="Nolan M."/>
            <person name="Ohm R."/>
            <person name="Pangilinan J."/>
            <person name="Park H.-J."/>
            <person name="Ramirez L."/>
            <person name="Alfaro M."/>
            <person name="Sun H."/>
            <person name="Tritt A."/>
            <person name="Yoshinaga Y."/>
            <person name="Zwiers L.-H."/>
            <person name="Turgeon B."/>
            <person name="Goodwin S."/>
            <person name="Spatafora J."/>
            <person name="Crous P."/>
            <person name="Grigoriev I."/>
        </authorList>
    </citation>
    <scope>NUCLEOTIDE SEQUENCE</scope>
    <source>
        <strain evidence="2">CBS 207.26</strain>
    </source>
</reference>
<evidence type="ECO:0000313" key="2">
    <source>
        <dbReference type="EMBL" id="KAF2176560.1"/>
    </source>
</evidence>
<feature type="non-terminal residue" evidence="2">
    <location>
        <position position="1"/>
    </location>
</feature>
<keyword evidence="3" id="KW-1185">Reference proteome</keyword>
<evidence type="ECO:0000259" key="1">
    <source>
        <dbReference type="Pfam" id="PF06985"/>
    </source>
</evidence>
<sequence>LAKRWLDCCLQNHGIPCQRHGLELPTRLVDVGSPDGSDPPKLIATNEIKFPNPSNVKYLALSYCWGEDWFLKTTATTIHTLMLSIPWDELSKTVRDAIMVARRLGIQYLWVDSLCIIQGGDTVALSDWQTESAKMQHIYGGAVLTVAAAHAATAQDGLFHQRELPDIPFEPLNSSLEYPETVLVGPEPPLLLSYLEPLTKRAWALQERLLSNRVLAYGTTGIRWMCQRSTHLETSPGLPYQGFRITPGFFDRPLWICMEWKSIIEEYSHRDLTYITDKLTALSGLAQDVSRSSKKEYFAGLCRSDLFMQMLWIHCGKVAQSGTEYKRQGQYRAPSWSWASVD</sequence>
<evidence type="ECO:0000313" key="3">
    <source>
        <dbReference type="Proteomes" id="UP000800200"/>
    </source>
</evidence>
<dbReference type="Proteomes" id="UP000800200">
    <property type="component" value="Unassembled WGS sequence"/>
</dbReference>